<gene>
    <name evidence="3" type="ORF">G3256_14230</name>
</gene>
<dbReference type="SUPFAM" id="SSF53474">
    <property type="entry name" value="alpha/beta-Hydrolases"/>
    <property type="match status" value="1"/>
</dbReference>
<dbReference type="Gene3D" id="3.40.50.1820">
    <property type="entry name" value="alpha/beta hydrolase"/>
    <property type="match status" value="1"/>
</dbReference>
<dbReference type="Pfam" id="PF12697">
    <property type="entry name" value="Abhydrolase_6"/>
    <property type="match status" value="1"/>
</dbReference>
<dbReference type="PRINTS" id="PR00111">
    <property type="entry name" value="ABHYDROLASE"/>
</dbReference>
<dbReference type="Proteomes" id="UP000503308">
    <property type="component" value="Chromosome"/>
</dbReference>
<dbReference type="KEGG" id="rpon:G3256_14230"/>
<keyword evidence="4" id="KW-1185">Reference proteome</keyword>
<keyword evidence="1 3" id="KW-0378">Hydrolase</keyword>
<proteinExistence type="predicted"/>
<dbReference type="AlphaFoldDB" id="A0A858STI4"/>
<evidence type="ECO:0000259" key="2">
    <source>
        <dbReference type="Pfam" id="PF12697"/>
    </source>
</evidence>
<accession>A0A858STI4</accession>
<dbReference type="GO" id="GO:0016020">
    <property type="term" value="C:membrane"/>
    <property type="evidence" value="ECO:0007669"/>
    <property type="project" value="TreeGrafter"/>
</dbReference>
<dbReference type="PANTHER" id="PTHR43798:SF31">
    <property type="entry name" value="AB HYDROLASE SUPERFAMILY PROTEIN YCLE"/>
    <property type="match status" value="1"/>
</dbReference>
<evidence type="ECO:0000313" key="3">
    <source>
        <dbReference type="EMBL" id="QJF52249.1"/>
    </source>
</evidence>
<protein>
    <submittedName>
        <fullName evidence="3">Alpha/beta hydrolase</fullName>
    </submittedName>
</protein>
<dbReference type="InterPro" id="IPR000073">
    <property type="entry name" value="AB_hydrolase_1"/>
</dbReference>
<evidence type="ECO:0000313" key="4">
    <source>
        <dbReference type="Proteomes" id="UP000503308"/>
    </source>
</evidence>
<dbReference type="PANTHER" id="PTHR43798">
    <property type="entry name" value="MONOACYLGLYCEROL LIPASE"/>
    <property type="match status" value="1"/>
</dbReference>
<sequence>MSLQAFSRTFGVGPLAALAIHCTLGHSGAWRGVGAALNSQLTLTACDLPGHGRSPDWDGRGDFHDFCTDLARSFLGTGVHLIGHSFGATVALRLAVENPDLVRSLTLIEPVWFVVLAQDNPAALAAHDTQAAPYSEALTAGDMTQAARLFNRAWGDGSSWADIPAAAQDYMIDRMHLVPAQSPMIFDDSPGLLRPGRLGRITVPVLMMRGAQSLDVTGHINAALAQRLPDAREVTIAQAGHMAPLTHPQAVADAIRSHIEMAEKGIDLV</sequence>
<dbReference type="GO" id="GO:0016787">
    <property type="term" value="F:hydrolase activity"/>
    <property type="evidence" value="ECO:0007669"/>
    <property type="project" value="UniProtKB-KW"/>
</dbReference>
<organism evidence="3 4">
    <name type="scientific">Roseobacter ponti</name>
    <dbReference type="NCBI Taxonomy" id="1891787"/>
    <lineage>
        <taxon>Bacteria</taxon>
        <taxon>Pseudomonadati</taxon>
        <taxon>Pseudomonadota</taxon>
        <taxon>Alphaproteobacteria</taxon>
        <taxon>Rhodobacterales</taxon>
        <taxon>Roseobacteraceae</taxon>
        <taxon>Roseobacter</taxon>
    </lineage>
</organism>
<reference evidence="3 4" key="1">
    <citation type="submission" date="2020-02" db="EMBL/GenBank/DDBJ databases">
        <title>Genome sequence of Roseobacter ponti.</title>
        <authorList>
            <person name="Hollensteiner J."/>
            <person name="Schneider D."/>
            <person name="Poehlein A."/>
            <person name="Daniel R."/>
        </authorList>
    </citation>
    <scope>NUCLEOTIDE SEQUENCE [LARGE SCALE GENOMIC DNA]</scope>
    <source>
        <strain evidence="3 4">DSM 106830</strain>
    </source>
</reference>
<evidence type="ECO:0000256" key="1">
    <source>
        <dbReference type="ARBA" id="ARBA00022801"/>
    </source>
</evidence>
<dbReference type="EMBL" id="CP048788">
    <property type="protein sequence ID" value="QJF52249.1"/>
    <property type="molecule type" value="Genomic_DNA"/>
</dbReference>
<dbReference type="RefSeq" id="WP_169641468.1">
    <property type="nucleotide sequence ID" value="NZ_CP048788.1"/>
</dbReference>
<feature type="domain" description="AB hydrolase-1" evidence="2">
    <location>
        <begin position="20"/>
        <end position="254"/>
    </location>
</feature>
<name>A0A858STI4_9RHOB</name>
<dbReference type="InterPro" id="IPR050266">
    <property type="entry name" value="AB_hydrolase_sf"/>
</dbReference>
<dbReference type="InterPro" id="IPR029058">
    <property type="entry name" value="AB_hydrolase_fold"/>
</dbReference>